<evidence type="ECO:0000313" key="3">
    <source>
        <dbReference type="EMBL" id="OLN22469.1"/>
    </source>
</evidence>
<reference evidence="3 4" key="1">
    <citation type="submission" date="2016-12" db="EMBL/GenBank/DDBJ databases">
        <title>Domibacillus antri genome sequencing.</title>
        <authorList>
            <person name="Verma A."/>
            <person name="Krishnamurthi S."/>
        </authorList>
    </citation>
    <scope>NUCLEOTIDE SEQUENCE [LARGE SCALE GENOMIC DNA]</scope>
    <source>
        <strain evidence="3 4">XD80</strain>
    </source>
</reference>
<keyword evidence="2" id="KW-1133">Transmembrane helix</keyword>
<keyword evidence="2" id="KW-0812">Transmembrane</keyword>
<accession>A0A1Q8Q550</accession>
<comment type="caution">
    <text evidence="3">The sequence shown here is derived from an EMBL/GenBank/DDBJ whole genome shotgun (WGS) entry which is preliminary data.</text>
</comment>
<evidence type="ECO:0000256" key="2">
    <source>
        <dbReference type="SAM" id="Phobius"/>
    </source>
</evidence>
<sequence length="69" mass="7731">MKKQIIPLRTKIFTLVFSLLFLIIAGMSAVFYFIQTEETVEQAHRLSVQTGPSGLSTEKEMAAIMDGPR</sequence>
<organism evidence="3 4">
    <name type="scientific">Domibacillus antri</name>
    <dbReference type="NCBI Taxonomy" id="1714264"/>
    <lineage>
        <taxon>Bacteria</taxon>
        <taxon>Bacillati</taxon>
        <taxon>Bacillota</taxon>
        <taxon>Bacilli</taxon>
        <taxon>Bacillales</taxon>
        <taxon>Bacillaceae</taxon>
        <taxon>Domibacillus</taxon>
    </lineage>
</organism>
<proteinExistence type="predicted"/>
<dbReference type="EMBL" id="MSDU01000017">
    <property type="protein sequence ID" value="OLN22469.1"/>
    <property type="molecule type" value="Genomic_DNA"/>
</dbReference>
<gene>
    <name evidence="3" type="ORF">BTO30_09150</name>
</gene>
<dbReference type="STRING" id="1714264.BTO30_09150"/>
<evidence type="ECO:0000256" key="1">
    <source>
        <dbReference type="SAM" id="MobiDB-lite"/>
    </source>
</evidence>
<dbReference type="AlphaFoldDB" id="A0A1Q8Q550"/>
<evidence type="ECO:0000313" key="4">
    <source>
        <dbReference type="Proteomes" id="UP000185568"/>
    </source>
</evidence>
<protein>
    <submittedName>
        <fullName evidence="3">Uncharacterized protein</fullName>
    </submittedName>
</protein>
<keyword evidence="2" id="KW-0472">Membrane</keyword>
<feature type="region of interest" description="Disordered" evidence="1">
    <location>
        <begin position="50"/>
        <end position="69"/>
    </location>
</feature>
<keyword evidence="4" id="KW-1185">Reference proteome</keyword>
<name>A0A1Q8Q550_9BACI</name>
<dbReference type="OrthoDB" id="9792686at2"/>
<dbReference type="Proteomes" id="UP000185568">
    <property type="component" value="Unassembled WGS sequence"/>
</dbReference>
<feature type="transmembrane region" description="Helical" evidence="2">
    <location>
        <begin position="12"/>
        <end position="34"/>
    </location>
</feature>
<dbReference type="RefSeq" id="WP_075398426.1">
    <property type="nucleotide sequence ID" value="NZ_MSDU01000017.1"/>
</dbReference>